<keyword evidence="3" id="KW-1185">Reference proteome</keyword>
<feature type="region of interest" description="Disordered" evidence="1">
    <location>
        <begin position="697"/>
        <end position="764"/>
    </location>
</feature>
<protein>
    <submittedName>
        <fullName evidence="2">Uncharacterized protein</fullName>
    </submittedName>
</protein>
<feature type="compositionally biased region" description="Polar residues" evidence="1">
    <location>
        <begin position="557"/>
        <end position="572"/>
    </location>
</feature>
<evidence type="ECO:0000256" key="1">
    <source>
        <dbReference type="SAM" id="MobiDB-lite"/>
    </source>
</evidence>
<dbReference type="OrthoDB" id="3000060at2759"/>
<reference evidence="3" key="1">
    <citation type="journal article" date="2013" name="Genome Announc.">
        <title>Draft genome sequence of the grapevine dieback fungus Eutypa lata UCR-EL1.</title>
        <authorList>
            <person name="Blanco-Ulate B."/>
            <person name="Rolshausen P.E."/>
            <person name="Cantu D."/>
        </authorList>
    </citation>
    <scope>NUCLEOTIDE SEQUENCE [LARGE SCALE GENOMIC DNA]</scope>
    <source>
        <strain evidence="3">UCR-EL1</strain>
    </source>
</reference>
<organism evidence="2 3">
    <name type="scientific">Eutypa lata (strain UCR-EL1)</name>
    <name type="common">Grapevine dieback disease fungus</name>
    <name type="synonym">Eutypa armeniacae</name>
    <dbReference type="NCBI Taxonomy" id="1287681"/>
    <lineage>
        <taxon>Eukaryota</taxon>
        <taxon>Fungi</taxon>
        <taxon>Dikarya</taxon>
        <taxon>Ascomycota</taxon>
        <taxon>Pezizomycotina</taxon>
        <taxon>Sordariomycetes</taxon>
        <taxon>Xylariomycetidae</taxon>
        <taxon>Xylariales</taxon>
        <taxon>Diatrypaceae</taxon>
        <taxon>Eutypa</taxon>
    </lineage>
</organism>
<evidence type="ECO:0000313" key="2">
    <source>
        <dbReference type="EMBL" id="EMR69036.1"/>
    </source>
</evidence>
<feature type="compositionally biased region" description="Polar residues" evidence="1">
    <location>
        <begin position="728"/>
        <end position="752"/>
    </location>
</feature>
<name>M7TGG5_EUTLA</name>
<feature type="compositionally biased region" description="Low complexity" evidence="1">
    <location>
        <begin position="639"/>
        <end position="653"/>
    </location>
</feature>
<dbReference type="OMA" id="PYTQRRV"/>
<feature type="compositionally biased region" description="Polar residues" evidence="1">
    <location>
        <begin position="628"/>
        <end position="638"/>
    </location>
</feature>
<dbReference type="Proteomes" id="UP000012174">
    <property type="component" value="Unassembled WGS sequence"/>
</dbReference>
<feature type="compositionally biased region" description="Low complexity" evidence="1">
    <location>
        <begin position="706"/>
        <end position="718"/>
    </location>
</feature>
<accession>M7TGG5</accession>
<dbReference type="eggNOG" id="ENOG502SNM5">
    <property type="taxonomic scope" value="Eukaryota"/>
</dbReference>
<dbReference type="EMBL" id="KB706139">
    <property type="protein sequence ID" value="EMR69036.1"/>
    <property type="molecule type" value="Genomic_DNA"/>
</dbReference>
<feature type="region of interest" description="Disordered" evidence="1">
    <location>
        <begin position="628"/>
        <end position="657"/>
    </location>
</feature>
<dbReference type="HOGENOM" id="CLU_357153_0_0_1"/>
<dbReference type="AlphaFoldDB" id="M7TGG5"/>
<sequence>MGRPSTMEEVPILPSGGGNDATFVTRNIPDISATAGLIGLCTVPLDRAGPGDLGWHIADFLAFKAILGGYLHEMAQTWLSHCDIAKLVSENPEAYTHGTDRRIFGPGKLTDNIRVESSADDLTEKFLKAITRTATIIKKYQYDLVIFICGPTTLEQDAFFGTNDYSPRIRSTNIRIAIGSNDCRAMVITPALFSAGWQVNPSFCRQVPFPTRADRAHFLAKQFGAIFARPVVAKVLGWNCPMLDLTMVDPLVRAREGFPGPVRSYLTKAALAATLHKALAARLMLEHSNHSFSFDKGNDDWEKLIGPRKHRTLMKHQREWEKLEVVKTTVDVDPDCLFEGNVFGGARASQLAQIKHLVRDSLTVWQGVWVNEFGREAKAKFQEFLDNANPTERACHEMFHVMEQRSTLLVMADLLVGYLELPLPLGERCRDYTATTVQPGTTAEAFGYMCRSIPWVYLPVDIGTNQYGKIQDPHHRDAQYVAAALGLTYKDSDSLDVATGCISRLFEVVRDRQLRILFDDPEVRQKCQTWLTDIKMPIAPLLTTTTQVSNNTVAIQQNSSATQSTQLDTATPATRIEPPSLSRERTIGQGQLEQTASTGANQDQKQPSPSQVGIIQDKQSEKTIVQNQVASSVDNTVRTSNGTTNGTTSGNSNEPDIREKVMAYLHGNKEDLTIRDMEAAFKNFPDLKGALLARMMGGEPHKEPGTDAAPTAATSAGSTHRDGGQPGLAQSNPLGITSPTPVNPSANSTGGSENAIGRSGQAVRERRILPERELWVPPHLRGRRI</sequence>
<proteinExistence type="predicted"/>
<feature type="region of interest" description="Disordered" evidence="1">
    <location>
        <begin position="557"/>
        <end position="586"/>
    </location>
</feature>
<gene>
    <name evidence="2" type="ORF">UCREL1_3944</name>
</gene>
<dbReference type="KEGG" id="ela:UCREL1_3944"/>
<evidence type="ECO:0000313" key="3">
    <source>
        <dbReference type="Proteomes" id="UP000012174"/>
    </source>
</evidence>